<dbReference type="Pfam" id="PF25539">
    <property type="entry name" value="Bestrophin_2"/>
    <property type="match status" value="1"/>
</dbReference>
<feature type="transmembrane region" description="Helical" evidence="9">
    <location>
        <begin position="238"/>
        <end position="259"/>
    </location>
</feature>
<keyword evidence="5 9" id="KW-1133">Transmembrane helix</keyword>
<feature type="transmembrane region" description="Helical" evidence="9">
    <location>
        <begin position="265"/>
        <end position="286"/>
    </location>
</feature>
<feature type="compositionally biased region" description="Basic and acidic residues" evidence="8">
    <location>
        <begin position="470"/>
        <end position="479"/>
    </location>
</feature>
<keyword evidence="7 9" id="KW-0472">Membrane</keyword>
<dbReference type="InterPro" id="IPR044669">
    <property type="entry name" value="YneE/VCCN1/2-like"/>
</dbReference>
<evidence type="ECO:0000256" key="6">
    <source>
        <dbReference type="ARBA" id="ARBA00023065"/>
    </source>
</evidence>
<dbReference type="GO" id="GO:0005886">
    <property type="term" value="C:plasma membrane"/>
    <property type="evidence" value="ECO:0007669"/>
    <property type="project" value="UniProtKB-SubCell"/>
</dbReference>
<dbReference type="OrthoDB" id="1368at2759"/>
<comment type="caution">
    <text evidence="10">The sequence shown here is derived from an EMBL/GenBank/DDBJ whole genome shotgun (WGS) entry which is preliminary data.</text>
</comment>
<keyword evidence="3" id="KW-1003">Cell membrane</keyword>
<accession>A0A8S1JD74</accession>
<keyword evidence="2" id="KW-0813">Transport</keyword>
<evidence type="ECO:0000256" key="4">
    <source>
        <dbReference type="ARBA" id="ARBA00022692"/>
    </source>
</evidence>
<dbReference type="AlphaFoldDB" id="A0A8S1JD74"/>
<dbReference type="PANTHER" id="PTHR33281:SF19">
    <property type="entry name" value="VOLTAGE-DEPENDENT ANION CHANNEL-FORMING PROTEIN YNEE"/>
    <property type="match status" value="1"/>
</dbReference>
<reference evidence="10" key="1">
    <citation type="submission" date="2020-12" db="EMBL/GenBank/DDBJ databases">
        <authorList>
            <person name="Iha C."/>
        </authorList>
    </citation>
    <scope>NUCLEOTIDE SEQUENCE</scope>
</reference>
<dbReference type="GO" id="GO:0005254">
    <property type="term" value="F:chloride channel activity"/>
    <property type="evidence" value="ECO:0007669"/>
    <property type="project" value="InterPro"/>
</dbReference>
<keyword evidence="6" id="KW-0406">Ion transport</keyword>
<comment type="subcellular location">
    <subcellularLocation>
        <location evidence="1">Cell membrane</location>
        <topology evidence="1">Multi-pass membrane protein</topology>
    </subcellularLocation>
</comment>
<evidence type="ECO:0000256" key="3">
    <source>
        <dbReference type="ARBA" id="ARBA00022475"/>
    </source>
</evidence>
<proteinExistence type="predicted"/>
<name>A0A8S1JD74_9CHLO</name>
<evidence type="ECO:0000313" key="11">
    <source>
        <dbReference type="Proteomes" id="UP000708148"/>
    </source>
</evidence>
<feature type="transmembrane region" description="Helical" evidence="9">
    <location>
        <begin position="83"/>
        <end position="100"/>
    </location>
</feature>
<dbReference type="PANTHER" id="PTHR33281">
    <property type="entry name" value="UPF0187 PROTEIN YNEE"/>
    <property type="match status" value="1"/>
</dbReference>
<sequence>MEPGGTARGGEGVEQLLASRDRQGFDSSGNWCMTIFSFRGRATPVVPLLVYYLYCLVVVAVIMTRFQHIFVVCQQSYCYLDSLTTPVSIVGSALFFLLVFRTNSSYARWWEGRKVWGQIVTTARNMARHAAVFLNEKDVALDIIRWAGAYPIVLKSHLREEKDLSEVGQFLDGGQIEDVIEASSMPMHVMLRLSSAIRCIAVHKLLPEAQIYYLDQNLEEFMGQLAAAECIRKTPMPFAYVAHLRTFMVLWLMSLPFVLIHDLEWLILVVCVIIGYVIMGIEGIGVEIENPFGRDYNDLPLDTLVAKCSDNLLAMMAFVEQQKGPPMGQCRNGTSVGQCGNDASVGQCLNGTALGQSQWAGSPAYPWEYKRIVLFGSSTVGSGDWATIAQSSVSGDYGLALSRDCQRTVSKDCYETVLSGDCEPAVSKDCEPALSNDCQPAFSGENNAGLSRRGRTRSNAESMRGIPETIPEHHPEDARLGPSPEGESQEGLGKEKLPWGSPPVLSRDGELASPGDDELAISRDDGLAISKGDEPPDSKGDQSAISEGDKPETSGGDEPAISGGDEPAISGGDEPAIFGDDEPEFSRDGGPDWQGSDQGRDGSWGSELGNGEPDAMPNIGASGCRTGGSSTSDWVEGGGSVQET</sequence>
<feature type="compositionally biased region" description="Basic and acidic residues" evidence="8">
    <location>
        <begin position="520"/>
        <end position="540"/>
    </location>
</feature>
<dbReference type="EMBL" id="CAJHUC010002987">
    <property type="protein sequence ID" value="CAD7704962.1"/>
    <property type="molecule type" value="Genomic_DNA"/>
</dbReference>
<evidence type="ECO:0000256" key="2">
    <source>
        <dbReference type="ARBA" id="ARBA00022448"/>
    </source>
</evidence>
<protein>
    <recommendedName>
        <fullName evidence="12">Bestrophin/UPF0187</fullName>
    </recommendedName>
</protein>
<feature type="region of interest" description="Disordered" evidence="8">
    <location>
        <begin position="435"/>
        <end position="644"/>
    </location>
</feature>
<dbReference type="Proteomes" id="UP000708148">
    <property type="component" value="Unassembled WGS sequence"/>
</dbReference>
<evidence type="ECO:0008006" key="12">
    <source>
        <dbReference type="Google" id="ProtNLM"/>
    </source>
</evidence>
<evidence type="ECO:0000313" key="10">
    <source>
        <dbReference type="EMBL" id="CAD7704962.1"/>
    </source>
</evidence>
<evidence type="ECO:0000256" key="9">
    <source>
        <dbReference type="SAM" id="Phobius"/>
    </source>
</evidence>
<keyword evidence="4 9" id="KW-0812">Transmembrane</keyword>
<evidence type="ECO:0000256" key="8">
    <source>
        <dbReference type="SAM" id="MobiDB-lite"/>
    </source>
</evidence>
<feature type="transmembrane region" description="Helical" evidence="9">
    <location>
        <begin position="45"/>
        <end position="63"/>
    </location>
</feature>
<keyword evidence="11" id="KW-1185">Reference proteome</keyword>
<organism evidence="10 11">
    <name type="scientific">Ostreobium quekettii</name>
    <dbReference type="NCBI Taxonomy" id="121088"/>
    <lineage>
        <taxon>Eukaryota</taxon>
        <taxon>Viridiplantae</taxon>
        <taxon>Chlorophyta</taxon>
        <taxon>core chlorophytes</taxon>
        <taxon>Ulvophyceae</taxon>
        <taxon>TCBD clade</taxon>
        <taxon>Bryopsidales</taxon>
        <taxon>Ostreobineae</taxon>
        <taxon>Ostreobiaceae</taxon>
        <taxon>Ostreobium</taxon>
    </lineage>
</organism>
<evidence type="ECO:0000256" key="5">
    <source>
        <dbReference type="ARBA" id="ARBA00022989"/>
    </source>
</evidence>
<evidence type="ECO:0000256" key="7">
    <source>
        <dbReference type="ARBA" id="ARBA00023136"/>
    </source>
</evidence>
<gene>
    <name evidence="10" type="ORF">OSTQU699_LOCUS10317</name>
</gene>
<evidence type="ECO:0000256" key="1">
    <source>
        <dbReference type="ARBA" id="ARBA00004651"/>
    </source>
</evidence>